<evidence type="ECO:0000313" key="2">
    <source>
        <dbReference type="Proteomes" id="UP001196413"/>
    </source>
</evidence>
<name>A0AAD5QQF6_PARTN</name>
<organism evidence="1 2">
    <name type="scientific">Parelaphostrongylus tenuis</name>
    <name type="common">Meningeal worm</name>
    <dbReference type="NCBI Taxonomy" id="148309"/>
    <lineage>
        <taxon>Eukaryota</taxon>
        <taxon>Metazoa</taxon>
        <taxon>Ecdysozoa</taxon>
        <taxon>Nematoda</taxon>
        <taxon>Chromadorea</taxon>
        <taxon>Rhabditida</taxon>
        <taxon>Rhabditina</taxon>
        <taxon>Rhabditomorpha</taxon>
        <taxon>Strongyloidea</taxon>
        <taxon>Metastrongylidae</taxon>
        <taxon>Parelaphostrongylus</taxon>
    </lineage>
</organism>
<sequence>METLKELILQLLEKLDKISFRSPALHEQRTILEHVQAIMFQLIDKGENVDNQYMYRKVLSKFPSDTQRKVLAKKRTAVFFDMQTLLQLLDEAISNEELISRYMTNARTPNTISIDVNVV</sequence>
<comment type="caution">
    <text evidence="1">The sequence shown here is derived from an EMBL/GenBank/DDBJ whole genome shotgun (WGS) entry which is preliminary data.</text>
</comment>
<gene>
    <name evidence="1" type="ORF">KIN20_016022</name>
</gene>
<dbReference type="EMBL" id="JAHQIW010003238">
    <property type="protein sequence ID" value="KAJ1357790.1"/>
    <property type="molecule type" value="Genomic_DNA"/>
</dbReference>
<reference evidence="1" key="1">
    <citation type="submission" date="2021-06" db="EMBL/GenBank/DDBJ databases">
        <title>Parelaphostrongylus tenuis whole genome reference sequence.</title>
        <authorList>
            <person name="Garwood T.J."/>
            <person name="Larsen P.A."/>
            <person name="Fountain-Jones N.M."/>
            <person name="Garbe J.R."/>
            <person name="Macchietto M.G."/>
            <person name="Kania S.A."/>
            <person name="Gerhold R.W."/>
            <person name="Richards J.E."/>
            <person name="Wolf T.M."/>
        </authorList>
    </citation>
    <scope>NUCLEOTIDE SEQUENCE</scope>
    <source>
        <strain evidence="1">MNPRO001-30</strain>
        <tissue evidence="1">Meninges</tissue>
    </source>
</reference>
<evidence type="ECO:0000313" key="1">
    <source>
        <dbReference type="EMBL" id="KAJ1357790.1"/>
    </source>
</evidence>
<accession>A0AAD5QQF6</accession>
<keyword evidence="2" id="KW-1185">Reference proteome</keyword>
<dbReference type="AlphaFoldDB" id="A0AAD5QQF6"/>
<dbReference type="Proteomes" id="UP001196413">
    <property type="component" value="Unassembled WGS sequence"/>
</dbReference>
<protein>
    <submittedName>
        <fullName evidence="1">Uncharacterized protein</fullName>
    </submittedName>
</protein>
<proteinExistence type="predicted"/>